<dbReference type="InterPro" id="IPR041966">
    <property type="entry name" value="LOTUS-like"/>
</dbReference>
<dbReference type="InterPro" id="IPR021139">
    <property type="entry name" value="NYN"/>
</dbReference>
<dbReference type="RefSeq" id="WP_100365759.1">
    <property type="nucleotide sequence ID" value="NZ_PGFF01000001.1"/>
</dbReference>
<evidence type="ECO:0000313" key="3">
    <source>
        <dbReference type="EMBL" id="PJJ73708.1"/>
    </source>
</evidence>
<proteinExistence type="predicted"/>
<dbReference type="AlphaFoldDB" id="A0A2M9CPC3"/>
<name>A0A2M9CPC3_9MICO</name>
<dbReference type="Pfam" id="PF01936">
    <property type="entry name" value="NYN"/>
    <property type="match status" value="1"/>
</dbReference>
<reference evidence="3 4" key="1">
    <citation type="submission" date="2017-11" db="EMBL/GenBank/DDBJ databases">
        <title>Genomic Encyclopedia of Archaeal and Bacterial Type Strains, Phase II (KMG-II): From Individual Species to Whole Genera.</title>
        <authorList>
            <person name="Goeker M."/>
        </authorList>
    </citation>
    <scope>NUCLEOTIDE SEQUENCE [LARGE SCALE GENOMIC DNA]</scope>
    <source>
        <strain evidence="3 4">DSM 27393</strain>
    </source>
</reference>
<sequence>MAETAEARVGVYIDFDNIVISRYDQRNGRSSWQRDHARDFDPRSDGESPVAKRLEESTVDLGAILDFASSFGPIAVSRAYADWSVPINASYRAQLIARAVELVQLFPLTAGMKNGADIRLAVDVVEDLFRLSDLTHVVIVAGDSDYVALAQRCRMLGRYVVGVGVAGSTSSALANACDRFADYDAIPGVAAASRRREADEAAAAAEPAQPTRRRRARSRTPHELASDLLVRAIELLQDKNDDEWQGSGAVKNQMLRMDPSFQERALGFRSFGDFVQSLDAVELDESHPSRRLRVKSRP</sequence>
<dbReference type="InterPro" id="IPR025605">
    <property type="entry name" value="OST-HTH/LOTUS_dom"/>
</dbReference>
<dbReference type="OrthoDB" id="2379772at2"/>
<comment type="caution">
    <text evidence="3">The sequence shown here is derived from an EMBL/GenBank/DDBJ whole genome shotgun (WGS) entry which is preliminary data.</text>
</comment>
<protein>
    <submittedName>
        <fullName evidence="3">Uncharacterized LabA/DUF88 family protein</fullName>
    </submittedName>
</protein>
<feature type="compositionally biased region" description="Low complexity" evidence="1">
    <location>
        <begin position="201"/>
        <end position="210"/>
    </location>
</feature>
<dbReference type="PANTHER" id="PTHR35811:SF1">
    <property type="entry name" value="HTH OST-TYPE DOMAIN-CONTAINING PROTEIN"/>
    <property type="match status" value="1"/>
</dbReference>
<feature type="region of interest" description="Disordered" evidence="1">
    <location>
        <begin position="31"/>
        <end position="51"/>
    </location>
</feature>
<gene>
    <name evidence="3" type="ORF">CLV46_3304</name>
</gene>
<dbReference type="Gene3D" id="3.30.420.610">
    <property type="entry name" value="LOTUS domain-like"/>
    <property type="match status" value="1"/>
</dbReference>
<dbReference type="Proteomes" id="UP000228758">
    <property type="component" value="Unassembled WGS sequence"/>
</dbReference>
<accession>A0A2M9CPC3</accession>
<dbReference type="PROSITE" id="PS51644">
    <property type="entry name" value="HTH_OST"/>
    <property type="match status" value="1"/>
</dbReference>
<dbReference type="CDD" id="cd11297">
    <property type="entry name" value="PIN_LabA-like_N_1"/>
    <property type="match status" value="1"/>
</dbReference>
<feature type="domain" description="HTH OST-type" evidence="2">
    <location>
        <begin position="224"/>
        <end position="298"/>
    </location>
</feature>
<evidence type="ECO:0000259" key="2">
    <source>
        <dbReference type="PROSITE" id="PS51644"/>
    </source>
</evidence>
<dbReference type="Gene3D" id="3.40.50.1010">
    <property type="entry name" value="5'-nuclease"/>
    <property type="match status" value="1"/>
</dbReference>
<organism evidence="3 4">
    <name type="scientific">Diaminobutyricimonas aerilata</name>
    <dbReference type="NCBI Taxonomy" id="1162967"/>
    <lineage>
        <taxon>Bacteria</taxon>
        <taxon>Bacillati</taxon>
        <taxon>Actinomycetota</taxon>
        <taxon>Actinomycetes</taxon>
        <taxon>Micrococcales</taxon>
        <taxon>Microbacteriaceae</taxon>
        <taxon>Diaminobutyricimonas</taxon>
    </lineage>
</organism>
<keyword evidence="4" id="KW-1185">Reference proteome</keyword>
<dbReference type="Pfam" id="PF12872">
    <property type="entry name" value="OST-HTH"/>
    <property type="match status" value="1"/>
</dbReference>
<dbReference type="EMBL" id="PGFF01000001">
    <property type="protein sequence ID" value="PJJ73708.1"/>
    <property type="molecule type" value="Genomic_DNA"/>
</dbReference>
<dbReference type="CDD" id="cd10146">
    <property type="entry name" value="LabA_like_C"/>
    <property type="match status" value="1"/>
</dbReference>
<feature type="region of interest" description="Disordered" evidence="1">
    <location>
        <begin position="197"/>
        <end position="221"/>
    </location>
</feature>
<evidence type="ECO:0000313" key="4">
    <source>
        <dbReference type="Proteomes" id="UP000228758"/>
    </source>
</evidence>
<dbReference type="GO" id="GO:0004540">
    <property type="term" value="F:RNA nuclease activity"/>
    <property type="evidence" value="ECO:0007669"/>
    <property type="project" value="InterPro"/>
</dbReference>
<evidence type="ECO:0000256" key="1">
    <source>
        <dbReference type="SAM" id="MobiDB-lite"/>
    </source>
</evidence>
<dbReference type="PANTHER" id="PTHR35811">
    <property type="entry name" value="SLR1870 PROTEIN"/>
    <property type="match status" value="1"/>
</dbReference>